<keyword evidence="4" id="KW-1185">Reference proteome</keyword>
<dbReference type="EMBL" id="AP022321">
    <property type="protein sequence ID" value="BBU34717.1"/>
    <property type="molecule type" value="Genomic_DNA"/>
</dbReference>
<accession>A0ABM7HCH5</accession>
<protein>
    <submittedName>
        <fullName evidence="3">UDP-glucose 4-epimerase</fullName>
    </submittedName>
</protein>
<comment type="similarity">
    <text evidence="1">Belongs to the NAD(P)-dependent epimerase/dehydratase family.</text>
</comment>
<sequence>MNICVTGGAGFIGSHLVDRLIGLGHNVLVIDNLSTGMRSFVHESAQFIEMDVRDPKLLSVFEMFKPSIVFHEAAQTMVQSSMENPGYDCDVNLLGLINVLDACRKVKVEQFLMPSSAAVYGDLAVLPLTEELSGMPSSFYGLTKLTAEGYLRIYREAFGLNTVCFRYANVYGPRQGDGGEGGVISIFNRLIVEGKPLTVYGDGEQTRDFIYVEDVVEANINAMGNNNCTGIYNVSTNTGTSVNELITRFRAISGADFMVHYEAERIGDIKHSRLSNAKAERDFGFVASTTLDDGLQKTLEYFKAHHK</sequence>
<proteinExistence type="inferred from homology"/>
<organism evidence="3 4">
    <name type="scientific">Veillonella nakazawae</name>
    <dbReference type="NCBI Taxonomy" id="2682456"/>
    <lineage>
        <taxon>Bacteria</taxon>
        <taxon>Bacillati</taxon>
        <taxon>Bacillota</taxon>
        <taxon>Negativicutes</taxon>
        <taxon>Veillonellales</taxon>
        <taxon>Veillonellaceae</taxon>
        <taxon>Veillonella</taxon>
    </lineage>
</organism>
<evidence type="ECO:0000259" key="2">
    <source>
        <dbReference type="Pfam" id="PF01370"/>
    </source>
</evidence>
<name>A0ABM7HCH5_9FIRM</name>
<evidence type="ECO:0000313" key="3">
    <source>
        <dbReference type="EMBL" id="BBU34717.1"/>
    </source>
</evidence>
<reference evidence="3 4" key="1">
    <citation type="journal article" date="2020" name="Int. J. Syst. Evol. Microbiol.">
        <title>Veillonella nakazawae sp. nov., an anaerobic gram-negative coccus isolated from the oral cavity of Japanese children.</title>
        <authorList>
            <person name="Mashima I."/>
            <person name="Theodorea C.F."/>
            <person name="Djais A.A."/>
            <person name="Kunihiro T."/>
            <person name="Kawamura Y."/>
            <person name="Otomo M."/>
            <person name="Saitoh M."/>
            <person name="Tamai R."/>
            <person name="Kiyoura Y."/>
        </authorList>
    </citation>
    <scope>NUCLEOTIDE SEQUENCE [LARGE SCALE GENOMIC DNA]</scope>
    <source>
        <strain evidence="3 4">T1-7</strain>
    </source>
</reference>
<dbReference type="PRINTS" id="PR01713">
    <property type="entry name" value="NUCEPIMERASE"/>
</dbReference>
<dbReference type="Proteomes" id="UP000509249">
    <property type="component" value="Chromosome"/>
</dbReference>
<dbReference type="InterPro" id="IPR036291">
    <property type="entry name" value="NAD(P)-bd_dom_sf"/>
</dbReference>
<dbReference type="Pfam" id="PF01370">
    <property type="entry name" value="Epimerase"/>
    <property type="match status" value="1"/>
</dbReference>
<evidence type="ECO:0000313" key="4">
    <source>
        <dbReference type="Proteomes" id="UP000509249"/>
    </source>
</evidence>
<evidence type="ECO:0000256" key="1">
    <source>
        <dbReference type="ARBA" id="ARBA00007637"/>
    </source>
</evidence>
<dbReference type="SUPFAM" id="SSF51735">
    <property type="entry name" value="NAD(P)-binding Rossmann-fold domains"/>
    <property type="match status" value="1"/>
</dbReference>
<dbReference type="PANTHER" id="PTHR43000">
    <property type="entry name" value="DTDP-D-GLUCOSE 4,6-DEHYDRATASE-RELATED"/>
    <property type="match status" value="1"/>
</dbReference>
<feature type="domain" description="NAD-dependent epimerase/dehydratase" evidence="2">
    <location>
        <begin position="3"/>
        <end position="234"/>
    </location>
</feature>
<dbReference type="Gene3D" id="3.40.50.720">
    <property type="entry name" value="NAD(P)-binding Rossmann-like Domain"/>
    <property type="match status" value="1"/>
</dbReference>
<dbReference type="InterPro" id="IPR001509">
    <property type="entry name" value="Epimerase_deHydtase"/>
</dbReference>
<gene>
    <name evidence="3" type="ORF">VEIT17_11630</name>
</gene>
<dbReference type="RefSeq" id="WP_178885229.1">
    <property type="nucleotide sequence ID" value="NZ_AP022321.1"/>
</dbReference>